<feature type="domain" description="AB hydrolase-1" evidence="1">
    <location>
        <begin position="42"/>
        <end position="283"/>
    </location>
</feature>
<organism evidence="2 3">
    <name type="scientific">Conyzicola lurida</name>
    <dbReference type="NCBI Taxonomy" id="1172621"/>
    <lineage>
        <taxon>Bacteria</taxon>
        <taxon>Bacillati</taxon>
        <taxon>Actinomycetota</taxon>
        <taxon>Actinomycetes</taxon>
        <taxon>Micrococcales</taxon>
        <taxon>Microbacteriaceae</taxon>
        <taxon>Conyzicola</taxon>
    </lineage>
</organism>
<dbReference type="InterPro" id="IPR029058">
    <property type="entry name" value="AB_hydrolase_fold"/>
</dbReference>
<dbReference type="PRINTS" id="PR00412">
    <property type="entry name" value="EPOXHYDRLASE"/>
</dbReference>
<dbReference type="InterPro" id="IPR000073">
    <property type="entry name" value="AB_hydrolase_1"/>
</dbReference>
<gene>
    <name evidence="2" type="ORF">HD599_001439</name>
</gene>
<dbReference type="Pfam" id="PF12697">
    <property type="entry name" value="Abhydrolase_6"/>
    <property type="match status" value="1"/>
</dbReference>
<dbReference type="AlphaFoldDB" id="A0A841AN23"/>
<evidence type="ECO:0000259" key="1">
    <source>
        <dbReference type="Pfam" id="PF12697"/>
    </source>
</evidence>
<reference evidence="2 3" key="1">
    <citation type="submission" date="2020-08" db="EMBL/GenBank/DDBJ databases">
        <title>Sequencing the genomes of 1000 actinobacteria strains.</title>
        <authorList>
            <person name="Klenk H.-P."/>
        </authorList>
    </citation>
    <scope>NUCLEOTIDE SEQUENCE [LARGE SCALE GENOMIC DNA]</scope>
    <source>
        <strain evidence="2 3">DSM 105784</strain>
    </source>
</reference>
<dbReference type="PRINTS" id="PR00111">
    <property type="entry name" value="ABHYDROLASE"/>
</dbReference>
<dbReference type="Proteomes" id="UP000536685">
    <property type="component" value="Unassembled WGS sequence"/>
</dbReference>
<dbReference type="InterPro" id="IPR050266">
    <property type="entry name" value="AB_hydrolase_sf"/>
</dbReference>
<sequence length="312" mass="34246">MNVESPFAALLGALPIRRDVVRVLGSETHYWVYGPDDAATTIVISHGYRGEHHGLEPVIAQLRDVRIIGPDLPGFGESTAMTERKHDIPGYADWYAGFLDALGLNGSAVVLGHSFGSMVTATAVSTGLVRTPKLILVNPIAASALEGPNRFLTKGTVLYYRLAMALPEKAGHWLLDNWLVIRFMSLALVKTKDRTLRRFVHDQHHTYFGRFSDRQTVVDGFDASISNDVRSVADGLTMPTLLIGAEYDAITTVEQMEQLRDQMADATLHIIPDVGHLIHYEKSREAAGMIVDFLGVGRLADETDEAPATRAN</sequence>
<keyword evidence="3" id="KW-1185">Reference proteome</keyword>
<dbReference type="GO" id="GO:0003824">
    <property type="term" value="F:catalytic activity"/>
    <property type="evidence" value="ECO:0007669"/>
    <property type="project" value="InterPro"/>
</dbReference>
<dbReference type="GO" id="GO:0016020">
    <property type="term" value="C:membrane"/>
    <property type="evidence" value="ECO:0007669"/>
    <property type="project" value="TreeGrafter"/>
</dbReference>
<dbReference type="Gene3D" id="3.40.50.1820">
    <property type="entry name" value="alpha/beta hydrolase"/>
    <property type="match status" value="1"/>
</dbReference>
<protein>
    <submittedName>
        <fullName evidence="2">Pimeloyl-ACP methyl ester carboxylesterase</fullName>
    </submittedName>
</protein>
<dbReference type="RefSeq" id="WP_184235300.1">
    <property type="nucleotide sequence ID" value="NZ_JACHMJ010000001.1"/>
</dbReference>
<evidence type="ECO:0000313" key="2">
    <source>
        <dbReference type="EMBL" id="MBB5843116.1"/>
    </source>
</evidence>
<dbReference type="PANTHER" id="PTHR43798:SF33">
    <property type="entry name" value="HYDROLASE, PUTATIVE (AFU_ORTHOLOGUE AFUA_2G14860)-RELATED"/>
    <property type="match status" value="1"/>
</dbReference>
<dbReference type="SUPFAM" id="SSF53474">
    <property type="entry name" value="alpha/beta-Hydrolases"/>
    <property type="match status" value="1"/>
</dbReference>
<evidence type="ECO:0000313" key="3">
    <source>
        <dbReference type="Proteomes" id="UP000536685"/>
    </source>
</evidence>
<dbReference type="InterPro" id="IPR000639">
    <property type="entry name" value="Epox_hydrolase-like"/>
</dbReference>
<dbReference type="EMBL" id="JACHMJ010000001">
    <property type="protein sequence ID" value="MBB5843116.1"/>
    <property type="molecule type" value="Genomic_DNA"/>
</dbReference>
<accession>A0A841AN23</accession>
<dbReference type="PANTHER" id="PTHR43798">
    <property type="entry name" value="MONOACYLGLYCEROL LIPASE"/>
    <property type="match status" value="1"/>
</dbReference>
<name>A0A841AN23_9MICO</name>
<proteinExistence type="predicted"/>
<comment type="caution">
    <text evidence="2">The sequence shown here is derived from an EMBL/GenBank/DDBJ whole genome shotgun (WGS) entry which is preliminary data.</text>
</comment>